<dbReference type="AlphaFoldDB" id="A0AAV4D2J4"/>
<reference evidence="1 2" key="1">
    <citation type="journal article" date="2021" name="Elife">
        <title>Chloroplast acquisition without the gene transfer in kleptoplastic sea slugs, Plakobranchus ocellatus.</title>
        <authorList>
            <person name="Maeda T."/>
            <person name="Takahashi S."/>
            <person name="Yoshida T."/>
            <person name="Shimamura S."/>
            <person name="Takaki Y."/>
            <person name="Nagai Y."/>
            <person name="Toyoda A."/>
            <person name="Suzuki Y."/>
            <person name="Arimoto A."/>
            <person name="Ishii H."/>
            <person name="Satoh N."/>
            <person name="Nishiyama T."/>
            <person name="Hasebe M."/>
            <person name="Maruyama T."/>
            <person name="Minagawa J."/>
            <person name="Obokata J."/>
            <person name="Shigenobu S."/>
        </authorList>
    </citation>
    <scope>NUCLEOTIDE SEQUENCE [LARGE SCALE GENOMIC DNA]</scope>
</reference>
<proteinExistence type="predicted"/>
<protein>
    <submittedName>
        <fullName evidence="1">Uncharacterized protein</fullName>
    </submittedName>
</protein>
<keyword evidence="2" id="KW-1185">Reference proteome</keyword>
<evidence type="ECO:0000313" key="1">
    <source>
        <dbReference type="EMBL" id="GFO38396.1"/>
    </source>
</evidence>
<evidence type="ECO:0000313" key="2">
    <source>
        <dbReference type="Proteomes" id="UP000735302"/>
    </source>
</evidence>
<comment type="caution">
    <text evidence="1">The sequence shown here is derived from an EMBL/GenBank/DDBJ whole genome shotgun (WGS) entry which is preliminary data.</text>
</comment>
<dbReference type="Proteomes" id="UP000735302">
    <property type="component" value="Unassembled WGS sequence"/>
</dbReference>
<name>A0AAV4D2J4_9GAST</name>
<accession>A0AAV4D2J4</accession>
<organism evidence="1 2">
    <name type="scientific">Plakobranchus ocellatus</name>
    <dbReference type="NCBI Taxonomy" id="259542"/>
    <lineage>
        <taxon>Eukaryota</taxon>
        <taxon>Metazoa</taxon>
        <taxon>Spiralia</taxon>
        <taxon>Lophotrochozoa</taxon>
        <taxon>Mollusca</taxon>
        <taxon>Gastropoda</taxon>
        <taxon>Heterobranchia</taxon>
        <taxon>Euthyneura</taxon>
        <taxon>Panpulmonata</taxon>
        <taxon>Sacoglossa</taxon>
        <taxon>Placobranchoidea</taxon>
        <taxon>Plakobranchidae</taxon>
        <taxon>Plakobranchus</taxon>
    </lineage>
</organism>
<gene>
    <name evidence="1" type="ORF">PoB_006490100</name>
</gene>
<sequence>MLSGKPGTHHFARCKARIVHLRGGPLDVGDEFIGKCNQVFIGLNVSWSKHDNGHVIVQVFVYIACPQQDDLKLSGAPSGQGVKGEARTRDRMVLADLKVGSLSACPCCC</sequence>
<dbReference type="EMBL" id="BLXT01007309">
    <property type="protein sequence ID" value="GFO38396.1"/>
    <property type="molecule type" value="Genomic_DNA"/>
</dbReference>